<dbReference type="PANTHER" id="PTHR46796:SF6">
    <property type="entry name" value="ARAC SUBFAMILY"/>
    <property type="match status" value="1"/>
</dbReference>
<proteinExistence type="predicted"/>
<dbReference type="InterPro" id="IPR009057">
    <property type="entry name" value="Homeodomain-like_sf"/>
</dbReference>
<dbReference type="EMBL" id="QYBC01000002">
    <property type="protein sequence ID" value="RYB07185.1"/>
    <property type="molecule type" value="Genomic_DNA"/>
</dbReference>
<reference evidence="6 7" key="1">
    <citation type="submission" date="2018-09" db="EMBL/GenBank/DDBJ databases">
        <authorList>
            <person name="Grouzdev D.S."/>
            <person name="Krutkina M.S."/>
        </authorList>
    </citation>
    <scope>NUCLEOTIDE SEQUENCE [LARGE SCALE GENOMIC DNA]</scope>
    <source>
        <strain evidence="6 7">RmlP001</strain>
    </source>
</reference>
<evidence type="ECO:0000256" key="3">
    <source>
        <dbReference type="ARBA" id="ARBA00023163"/>
    </source>
</evidence>
<dbReference type="Pfam" id="PF12833">
    <property type="entry name" value="HTH_18"/>
    <property type="match status" value="1"/>
</dbReference>
<feature type="region of interest" description="Disordered" evidence="4">
    <location>
        <begin position="1"/>
        <end position="64"/>
    </location>
</feature>
<keyword evidence="7" id="KW-1185">Reference proteome</keyword>
<keyword evidence="1" id="KW-0805">Transcription regulation</keyword>
<feature type="domain" description="HTH araC/xylS-type" evidence="5">
    <location>
        <begin position="195"/>
        <end position="294"/>
    </location>
</feature>
<dbReference type="AlphaFoldDB" id="A0A4Q2RJE3"/>
<organism evidence="6 7">
    <name type="scientific">Lichenibacterium ramalinae</name>
    <dbReference type="NCBI Taxonomy" id="2316527"/>
    <lineage>
        <taxon>Bacteria</taxon>
        <taxon>Pseudomonadati</taxon>
        <taxon>Pseudomonadota</taxon>
        <taxon>Alphaproteobacteria</taxon>
        <taxon>Hyphomicrobiales</taxon>
        <taxon>Lichenihabitantaceae</taxon>
        <taxon>Lichenibacterium</taxon>
    </lineage>
</organism>
<evidence type="ECO:0000313" key="6">
    <source>
        <dbReference type="EMBL" id="RYB07185.1"/>
    </source>
</evidence>
<evidence type="ECO:0000256" key="2">
    <source>
        <dbReference type="ARBA" id="ARBA00023125"/>
    </source>
</evidence>
<dbReference type="OrthoDB" id="6670788at2"/>
<dbReference type="InterPro" id="IPR050204">
    <property type="entry name" value="AraC_XylS_family_regulators"/>
</dbReference>
<keyword evidence="2" id="KW-0238">DNA-binding</keyword>
<evidence type="ECO:0000256" key="1">
    <source>
        <dbReference type="ARBA" id="ARBA00023015"/>
    </source>
</evidence>
<name>A0A4Q2RJE3_9HYPH</name>
<dbReference type="SMART" id="SM00342">
    <property type="entry name" value="HTH_ARAC"/>
    <property type="match status" value="1"/>
</dbReference>
<feature type="compositionally biased region" description="Basic and acidic residues" evidence="4">
    <location>
        <begin position="1"/>
        <end position="11"/>
    </location>
</feature>
<comment type="caution">
    <text evidence="6">The sequence shown here is derived from an EMBL/GenBank/DDBJ whole genome shotgun (WGS) entry which is preliminary data.</text>
</comment>
<dbReference type="Proteomes" id="UP000289411">
    <property type="component" value="Unassembled WGS sequence"/>
</dbReference>
<dbReference type="Gene3D" id="1.10.10.60">
    <property type="entry name" value="Homeodomain-like"/>
    <property type="match status" value="1"/>
</dbReference>
<dbReference type="GO" id="GO:0003700">
    <property type="term" value="F:DNA-binding transcription factor activity"/>
    <property type="evidence" value="ECO:0007669"/>
    <property type="project" value="InterPro"/>
</dbReference>
<dbReference type="PROSITE" id="PS01124">
    <property type="entry name" value="HTH_ARAC_FAMILY_2"/>
    <property type="match status" value="1"/>
</dbReference>
<feature type="region of interest" description="Disordered" evidence="4">
    <location>
        <begin position="290"/>
        <end position="314"/>
    </location>
</feature>
<dbReference type="GO" id="GO:0043565">
    <property type="term" value="F:sequence-specific DNA binding"/>
    <property type="evidence" value="ECO:0007669"/>
    <property type="project" value="InterPro"/>
</dbReference>
<evidence type="ECO:0000259" key="5">
    <source>
        <dbReference type="PROSITE" id="PS01124"/>
    </source>
</evidence>
<protein>
    <submittedName>
        <fullName evidence="6">AraC family transcriptional regulator</fullName>
    </submittedName>
</protein>
<accession>A0A4Q2RJE3</accession>
<keyword evidence="3" id="KW-0804">Transcription</keyword>
<gene>
    <name evidence="6" type="ORF">D3272_03745</name>
</gene>
<dbReference type="SUPFAM" id="SSF46689">
    <property type="entry name" value="Homeodomain-like"/>
    <property type="match status" value="1"/>
</dbReference>
<evidence type="ECO:0000313" key="7">
    <source>
        <dbReference type="Proteomes" id="UP000289411"/>
    </source>
</evidence>
<evidence type="ECO:0000256" key="4">
    <source>
        <dbReference type="SAM" id="MobiDB-lite"/>
    </source>
</evidence>
<reference evidence="6 7" key="2">
    <citation type="submission" date="2019-02" db="EMBL/GenBank/DDBJ databases">
        <title>'Lichenibacterium ramalinii' gen. nov. sp. nov., 'Lichenibacterium minor' gen. nov. sp. nov.</title>
        <authorList>
            <person name="Pankratov T."/>
        </authorList>
    </citation>
    <scope>NUCLEOTIDE SEQUENCE [LARGE SCALE GENOMIC DNA]</scope>
    <source>
        <strain evidence="6 7">RmlP001</strain>
    </source>
</reference>
<dbReference type="PANTHER" id="PTHR46796">
    <property type="entry name" value="HTH-TYPE TRANSCRIPTIONAL ACTIVATOR RHAS-RELATED"/>
    <property type="match status" value="1"/>
</dbReference>
<sequence length="314" mass="32894">MALSENHRDSPGSRPTGSSRPPAPRGDRADLPPPHPGAPDGATVHLSIGPVPARPGSRRWGSRSGTPALVFVVDGRVTEPPGGAGRFLDSGAVALFDGAAGRQSWLSDGPVLTVPLDREVLSGHAWPDGRRDVLVLPHAGSEVLRDLLESMVRHAADLTRRQAVTATTTVGALVRDALGADGAGSDPAQPADRVGQILAFIAANSHRTDITPETISAATGVSRSVLYRLLEPFGGVAACVKQRRLDAMRRALAQRNDCRSIAEIAADSGFLNSSHAHRNFREAFGVTPGDFRRDGLGPPPAAAPPAAKGRRIPR</sequence>
<dbReference type="InterPro" id="IPR018060">
    <property type="entry name" value="HTH_AraC"/>
</dbReference>